<name>A0A8S4SPV4_9NEOP</name>
<keyword evidence="2" id="KW-1185">Reference proteome</keyword>
<dbReference type="Proteomes" id="UP000838756">
    <property type="component" value="Unassembled WGS sequence"/>
</dbReference>
<dbReference type="AlphaFoldDB" id="A0A8S4SPV4"/>
<evidence type="ECO:0000313" key="2">
    <source>
        <dbReference type="Proteomes" id="UP000838756"/>
    </source>
</evidence>
<proteinExistence type="predicted"/>
<protein>
    <submittedName>
        <fullName evidence="1">Jg19212 protein</fullName>
    </submittedName>
</protein>
<reference evidence="1" key="1">
    <citation type="submission" date="2022-03" db="EMBL/GenBank/DDBJ databases">
        <authorList>
            <person name="Lindestad O."/>
        </authorList>
    </citation>
    <scope>NUCLEOTIDE SEQUENCE</scope>
</reference>
<comment type="caution">
    <text evidence="1">The sequence shown here is derived from an EMBL/GenBank/DDBJ whole genome shotgun (WGS) entry which is preliminary data.</text>
</comment>
<gene>
    <name evidence="1" type="primary">jg19212</name>
    <name evidence="1" type="ORF">PAEG_LOCUS27523</name>
</gene>
<evidence type="ECO:0000313" key="1">
    <source>
        <dbReference type="EMBL" id="CAH2269256.1"/>
    </source>
</evidence>
<organism evidence="1 2">
    <name type="scientific">Pararge aegeria aegeria</name>
    <dbReference type="NCBI Taxonomy" id="348720"/>
    <lineage>
        <taxon>Eukaryota</taxon>
        <taxon>Metazoa</taxon>
        <taxon>Ecdysozoa</taxon>
        <taxon>Arthropoda</taxon>
        <taxon>Hexapoda</taxon>
        <taxon>Insecta</taxon>
        <taxon>Pterygota</taxon>
        <taxon>Neoptera</taxon>
        <taxon>Endopterygota</taxon>
        <taxon>Lepidoptera</taxon>
        <taxon>Glossata</taxon>
        <taxon>Ditrysia</taxon>
        <taxon>Papilionoidea</taxon>
        <taxon>Nymphalidae</taxon>
        <taxon>Satyrinae</taxon>
        <taxon>Satyrini</taxon>
        <taxon>Parargina</taxon>
        <taxon>Pararge</taxon>
    </lineage>
</organism>
<sequence length="88" mass="9093">MLCSGLKGMFVGVIVGTRGLTPTAQVDGQGGMLQNEFLSCPSSSSSACGSGSPGPWCHVDWLRCIVTPLSRSPSKPWSPPGIAALFLL</sequence>
<accession>A0A8S4SPV4</accession>
<dbReference type="EMBL" id="CAKXAJ010026503">
    <property type="protein sequence ID" value="CAH2269256.1"/>
    <property type="molecule type" value="Genomic_DNA"/>
</dbReference>